<reference evidence="2 3" key="1">
    <citation type="journal article" date="2019" name="Commun. Biol.">
        <title>The bagworm genome reveals a unique fibroin gene that provides high tensile strength.</title>
        <authorList>
            <person name="Kono N."/>
            <person name="Nakamura H."/>
            <person name="Ohtoshi R."/>
            <person name="Tomita M."/>
            <person name="Numata K."/>
            <person name="Arakawa K."/>
        </authorList>
    </citation>
    <scope>NUCLEOTIDE SEQUENCE [LARGE SCALE GENOMIC DNA]</scope>
</reference>
<gene>
    <name evidence="2" type="ORF">EVAR_56134_1</name>
</gene>
<name>A0A4C1ZQ89_EUMVA</name>
<feature type="chain" id="PRO_5020027455" description="Secreted protein" evidence="1">
    <location>
        <begin position="17"/>
        <end position="89"/>
    </location>
</feature>
<dbReference type="EMBL" id="BGZK01002137">
    <property type="protein sequence ID" value="GBP91051.1"/>
    <property type="molecule type" value="Genomic_DNA"/>
</dbReference>
<organism evidence="2 3">
    <name type="scientific">Eumeta variegata</name>
    <name type="common">Bagworm moth</name>
    <name type="synonym">Eumeta japonica</name>
    <dbReference type="NCBI Taxonomy" id="151549"/>
    <lineage>
        <taxon>Eukaryota</taxon>
        <taxon>Metazoa</taxon>
        <taxon>Ecdysozoa</taxon>
        <taxon>Arthropoda</taxon>
        <taxon>Hexapoda</taxon>
        <taxon>Insecta</taxon>
        <taxon>Pterygota</taxon>
        <taxon>Neoptera</taxon>
        <taxon>Endopterygota</taxon>
        <taxon>Lepidoptera</taxon>
        <taxon>Glossata</taxon>
        <taxon>Ditrysia</taxon>
        <taxon>Tineoidea</taxon>
        <taxon>Psychidae</taxon>
        <taxon>Oiketicinae</taxon>
        <taxon>Eumeta</taxon>
    </lineage>
</organism>
<dbReference type="Proteomes" id="UP000299102">
    <property type="component" value="Unassembled WGS sequence"/>
</dbReference>
<proteinExistence type="predicted"/>
<comment type="caution">
    <text evidence="2">The sequence shown here is derived from an EMBL/GenBank/DDBJ whole genome shotgun (WGS) entry which is preliminary data.</text>
</comment>
<dbReference type="AlphaFoldDB" id="A0A4C1ZQ89"/>
<evidence type="ECO:0000313" key="3">
    <source>
        <dbReference type="Proteomes" id="UP000299102"/>
    </source>
</evidence>
<sequence>MTGLIHIVYIVRLLRSDILLFLPIIPYNRDRIGAIVPAHRWPSVTAEECSVGNWIAKRAPCHPQKKQVGRLLTVTGYHLCTGSGESVDS</sequence>
<feature type="signal peptide" evidence="1">
    <location>
        <begin position="1"/>
        <end position="16"/>
    </location>
</feature>
<evidence type="ECO:0008006" key="4">
    <source>
        <dbReference type="Google" id="ProtNLM"/>
    </source>
</evidence>
<evidence type="ECO:0000313" key="2">
    <source>
        <dbReference type="EMBL" id="GBP91051.1"/>
    </source>
</evidence>
<keyword evidence="1" id="KW-0732">Signal</keyword>
<accession>A0A4C1ZQ89</accession>
<evidence type="ECO:0000256" key="1">
    <source>
        <dbReference type="SAM" id="SignalP"/>
    </source>
</evidence>
<keyword evidence="3" id="KW-1185">Reference proteome</keyword>
<protein>
    <recommendedName>
        <fullName evidence="4">Secreted protein</fullName>
    </recommendedName>
</protein>